<evidence type="ECO:0000313" key="5">
    <source>
        <dbReference type="Proteomes" id="UP000251075"/>
    </source>
</evidence>
<evidence type="ECO:0000256" key="1">
    <source>
        <dbReference type="ARBA" id="ARBA00005125"/>
    </source>
</evidence>
<dbReference type="EMBL" id="PGTO01000001">
    <property type="protein sequence ID" value="RAU23585.1"/>
    <property type="molecule type" value="Genomic_DNA"/>
</dbReference>
<dbReference type="PANTHER" id="PTHR43000">
    <property type="entry name" value="DTDP-D-GLUCOSE 4,6-DEHYDRATASE-RELATED"/>
    <property type="match status" value="1"/>
</dbReference>
<dbReference type="Pfam" id="PF01370">
    <property type="entry name" value="Epimerase"/>
    <property type="match status" value="1"/>
</dbReference>
<feature type="domain" description="NAD-dependent epimerase/dehydratase" evidence="3">
    <location>
        <begin position="3"/>
        <end position="232"/>
    </location>
</feature>
<dbReference type="InterPro" id="IPR036291">
    <property type="entry name" value="NAD(P)-bd_dom_sf"/>
</dbReference>
<protein>
    <submittedName>
        <fullName evidence="4">NAD(P)-dependent oxidoreductase</fullName>
    </submittedName>
</protein>
<sequence length="308" mass="32933">MRIFLTGAAGFIGSHLLRDLLARGHQVATLLRSPDGSASISDLLPATTVIHGALGDWDAISPPVHAFRPDTVIHCAWDGVAGAARNDPRQLLNFDQATGLVALAAAAGAGAWIGLGSQAEYGPDHTARPKEDGPAQPATLYGAIKLSVCHSTSILARQAGMRFAWLRVFSTYGGGDSPHWMIPSLILGLLRGEKPALTPGEQLWDYLHVSDAAAAIRHVAETPECGGLYNLGSGRAVTLRQAVEAVRDQISPSLPLGFGEVPYRPDQVMHLEADISRLEAAGWHPTVDFQAGVAETVAWYRHRRHLFT</sequence>
<gene>
    <name evidence="4" type="ORF">CU669_00305</name>
</gene>
<evidence type="ECO:0000259" key="3">
    <source>
        <dbReference type="Pfam" id="PF01370"/>
    </source>
</evidence>
<comment type="pathway">
    <text evidence="1">Bacterial outer membrane biogenesis; LPS O-antigen biosynthesis.</text>
</comment>
<comment type="caution">
    <text evidence="4">The sequence shown here is derived from an EMBL/GenBank/DDBJ whole genome shotgun (WGS) entry which is preliminary data.</text>
</comment>
<dbReference type="SUPFAM" id="SSF51735">
    <property type="entry name" value="NAD(P)-binding Rossmann-fold domains"/>
    <property type="match status" value="1"/>
</dbReference>
<accession>A0A364P398</accession>
<dbReference type="Gene3D" id="3.40.50.720">
    <property type="entry name" value="NAD(P)-binding Rossmann-like Domain"/>
    <property type="match status" value="1"/>
</dbReference>
<organism evidence="4 5">
    <name type="scientific">Paramagnetospirillum kuznetsovii</name>
    <dbReference type="NCBI Taxonomy" id="2053833"/>
    <lineage>
        <taxon>Bacteria</taxon>
        <taxon>Pseudomonadati</taxon>
        <taxon>Pseudomonadota</taxon>
        <taxon>Alphaproteobacteria</taxon>
        <taxon>Rhodospirillales</taxon>
        <taxon>Magnetospirillaceae</taxon>
        <taxon>Paramagnetospirillum</taxon>
    </lineage>
</organism>
<dbReference type="RefSeq" id="WP_112141816.1">
    <property type="nucleotide sequence ID" value="NZ_PGTO01000001.1"/>
</dbReference>
<name>A0A364P398_9PROT</name>
<evidence type="ECO:0000256" key="2">
    <source>
        <dbReference type="ARBA" id="ARBA00007637"/>
    </source>
</evidence>
<proteinExistence type="inferred from homology"/>
<dbReference type="AlphaFoldDB" id="A0A364P398"/>
<dbReference type="Proteomes" id="UP000251075">
    <property type="component" value="Unassembled WGS sequence"/>
</dbReference>
<reference evidence="4 5" key="1">
    <citation type="submission" date="2017-11" db="EMBL/GenBank/DDBJ databases">
        <title>Draft genome sequence of magnetotactic bacterium Magnetospirillum kuznetsovii LBB-42.</title>
        <authorList>
            <person name="Grouzdev D.S."/>
            <person name="Rysina M.S."/>
            <person name="Baslerov R.V."/>
            <person name="Koziaeva V."/>
        </authorList>
    </citation>
    <scope>NUCLEOTIDE SEQUENCE [LARGE SCALE GENOMIC DNA]</scope>
    <source>
        <strain evidence="4 5">LBB-42</strain>
    </source>
</reference>
<dbReference type="InterPro" id="IPR001509">
    <property type="entry name" value="Epimerase_deHydtase"/>
</dbReference>
<evidence type="ECO:0000313" key="4">
    <source>
        <dbReference type="EMBL" id="RAU23585.1"/>
    </source>
</evidence>
<dbReference type="OrthoDB" id="7305551at2"/>
<comment type="similarity">
    <text evidence="2">Belongs to the NAD(P)-dependent epimerase/dehydratase family.</text>
</comment>
<keyword evidence="5" id="KW-1185">Reference proteome</keyword>